<evidence type="ECO:0000313" key="9">
    <source>
        <dbReference type="Proteomes" id="UP000275846"/>
    </source>
</evidence>
<feature type="domain" description="Nin one binding (NOB1) Zn-ribbon-like" evidence="6">
    <location>
        <begin position="311"/>
        <end position="382"/>
    </location>
</feature>
<dbReference type="InterPro" id="IPR036283">
    <property type="entry name" value="NOB1_Zf-like_sf"/>
</dbReference>
<dbReference type="AlphaFoldDB" id="A0A183TDY5"/>
<dbReference type="CDD" id="cd09876">
    <property type="entry name" value="PIN_Nob1-like"/>
    <property type="match status" value="1"/>
</dbReference>
<evidence type="ECO:0000259" key="6">
    <source>
        <dbReference type="Pfam" id="PF08772"/>
    </source>
</evidence>
<dbReference type="EMBL" id="UYSU01039205">
    <property type="protein sequence ID" value="VDM01069.1"/>
    <property type="molecule type" value="Genomic_DNA"/>
</dbReference>
<evidence type="ECO:0000256" key="1">
    <source>
        <dbReference type="ARBA" id="ARBA00005858"/>
    </source>
</evidence>
<reference evidence="10" key="1">
    <citation type="submission" date="2016-06" db="UniProtKB">
        <authorList>
            <consortium name="WormBaseParasite"/>
        </authorList>
    </citation>
    <scope>IDENTIFICATION</scope>
</reference>
<dbReference type="GO" id="GO:0016787">
    <property type="term" value="F:hydrolase activity"/>
    <property type="evidence" value="ECO:0007669"/>
    <property type="project" value="UniProtKB-KW"/>
</dbReference>
<dbReference type="FunFam" id="3.40.50.1010:FF:000020">
    <property type="entry name" value="20S-pre-rRNA D-site endonuclease NOB1"/>
    <property type="match status" value="1"/>
</dbReference>
<dbReference type="GO" id="GO:0030490">
    <property type="term" value="P:maturation of SSU-rRNA"/>
    <property type="evidence" value="ECO:0007669"/>
    <property type="project" value="TreeGrafter"/>
</dbReference>
<feature type="region of interest" description="Disordered" evidence="5">
    <location>
        <begin position="127"/>
        <end position="189"/>
    </location>
</feature>
<feature type="domain" description="Ribonuclease PIN" evidence="7">
    <location>
        <begin position="12"/>
        <end position="106"/>
    </location>
</feature>
<evidence type="ECO:0000313" key="10">
    <source>
        <dbReference type="WBParaSite" id="SSLN_0001523801-mRNA-1"/>
    </source>
</evidence>
<dbReference type="GO" id="GO:0005737">
    <property type="term" value="C:cytoplasm"/>
    <property type="evidence" value="ECO:0007669"/>
    <property type="project" value="UniProtKB-ARBA"/>
</dbReference>
<evidence type="ECO:0000259" key="7">
    <source>
        <dbReference type="Pfam" id="PF17146"/>
    </source>
</evidence>
<dbReference type="GO" id="GO:0031981">
    <property type="term" value="C:nuclear lumen"/>
    <property type="evidence" value="ECO:0007669"/>
    <property type="project" value="UniProtKB-ARBA"/>
</dbReference>
<dbReference type="InterPro" id="IPR039907">
    <property type="entry name" value="NOB1"/>
</dbReference>
<dbReference type="Gene3D" id="6.20.210.10">
    <property type="entry name" value="Nin one binding (NOB1), Zn-ribbon-like"/>
    <property type="match status" value="1"/>
</dbReference>
<dbReference type="PANTHER" id="PTHR12814">
    <property type="entry name" value="RNA-BINDING PROTEIN NOB1"/>
    <property type="match status" value="1"/>
</dbReference>
<dbReference type="SUPFAM" id="SSF144206">
    <property type="entry name" value="NOB1 zinc finger-like"/>
    <property type="match status" value="1"/>
</dbReference>
<dbReference type="Pfam" id="PF17146">
    <property type="entry name" value="PIN_6"/>
    <property type="match status" value="1"/>
</dbReference>
<keyword evidence="3" id="KW-0479">Metal-binding</keyword>
<dbReference type="GO" id="GO:0030688">
    <property type="term" value="C:preribosome, small subunit precursor"/>
    <property type="evidence" value="ECO:0007669"/>
    <property type="project" value="TreeGrafter"/>
</dbReference>
<dbReference type="GO" id="GO:0004521">
    <property type="term" value="F:RNA endonuclease activity"/>
    <property type="evidence" value="ECO:0007669"/>
    <property type="project" value="TreeGrafter"/>
</dbReference>
<dbReference type="Gene3D" id="3.40.50.1010">
    <property type="entry name" value="5'-nuclease"/>
    <property type="match status" value="1"/>
</dbReference>
<feature type="compositionally biased region" description="Basic residues" evidence="5">
    <location>
        <begin position="495"/>
        <end position="509"/>
    </location>
</feature>
<dbReference type="Proteomes" id="UP000275846">
    <property type="component" value="Unassembled WGS sequence"/>
</dbReference>
<gene>
    <name evidence="8" type="ORF">SSLN_LOCUS14683</name>
</gene>
<protein>
    <submittedName>
        <fullName evidence="10">RNA-binding protein NOB1</fullName>
    </submittedName>
</protein>
<name>A0A183TDY5_SCHSO</name>
<evidence type="ECO:0000256" key="2">
    <source>
        <dbReference type="ARBA" id="ARBA00022722"/>
    </source>
</evidence>
<sequence>MAVNTGPRAIHLVVDSVAFIERADLKTYGTTIHTVPSVIAELRDKRTREYVAALPFPISVEVPQPESVKWGKKNLSLISREVSKRTGDFFVLSKPDLDVIALSYELFKQETGTEPVLKEVRKFKLNGQNSCTPMPPEARFTSETTVCDSEGDDDRGQCGSSNCQSESDKDFDAISGDSSDSFKDVEEAPGGTDWEKALEAHTVADEVEEDEWITADNFDKKLETGLGLENLREFIFSAAYDASVLLNRIIDLSFVCISPQTVRCFSPVRDDEIDPADASPVAVACLTKDFAIQNVLMHAGITLLALSGKIIKRPRTHVLWCGSCYAYTTKQGTYFCPLCGCPNLRRIPVTLHENGELEFHFARKFNKNLRGTKFPIHRPKGGKHADEPIYRADQRLPDRRPPKKKNPLVIPTAATNGLLDGDDEDASVLFNPAEVSHAFLGGEKDLINVMFPTHDVTSKAATQGLRSDGQIVPHCWETHNGFHGLKPTKYLANRPGRRRTGGKKHKLTK</sequence>
<dbReference type="STRING" id="70667.A0A183TDY5"/>
<dbReference type="WBParaSite" id="SSLN_0001523801-mRNA-1">
    <property type="protein sequence ID" value="SSLN_0001523801-mRNA-1"/>
    <property type="gene ID" value="SSLN_0001523801"/>
</dbReference>
<organism evidence="10">
    <name type="scientific">Schistocephalus solidus</name>
    <name type="common">Tapeworm</name>
    <dbReference type="NCBI Taxonomy" id="70667"/>
    <lineage>
        <taxon>Eukaryota</taxon>
        <taxon>Metazoa</taxon>
        <taxon>Spiralia</taxon>
        <taxon>Lophotrochozoa</taxon>
        <taxon>Platyhelminthes</taxon>
        <taxon>Cestoda</taxon>
        <taxon>Eucestoda</taxon>
        <taxon>Diphyllobothriidea</taxon>
        <taxon>Diphyllobothriidae</taxon>
        <taxon>Schistocephalus</taxon>
    </lineage>
</organism>
<dbReference type="Pfam" id="PF08772">
    <property type="entry name" value="Zn_ribbon_NOB1"/>
    <property type="match status" value="1"/>
</dbReference>
<feature type="region of interest" description="Disordered" evidence="5">
    <location>
        <begin position="394"/>
        <end position="417"/>
    </location>
</feature>
<keyword evidence="2" id="KW-0540">Nuclease</keyword>
<evidence type="ECO:0000256" key="3">
    <source>
        <dbReference type="ARBA" id="ARBA00022723"/>
    </source>
</evidence>
<comment type="similarity">
    <text evidence="1">Belongs to the NOB1 family.</text>
</comment>
<keyword evidence="4" id="KW-0378">Hydrolase</keyword>
<keyword evidence="9" id="KW-1185">Reference proteome</keyword>
<accession>A0A183TDY5</accession>
<dbReference type="PANTHER" id="PTHR12814:SF2">
    <property type="entry name" value="RNA-BINDING PROTEIN NOB1"/>
    <property type="match status" value="1"/>
</dbReference>
<dbReference type="InterPro" id="IPR033411">
    <property type="entry name" value="Ribonuclease_PIN"/>
</dbReference>
<dbReference type="InterPro" id="IPR014881">
    <property type="entry name" value="NOB1_Zn-bd"/>
</dbReference>
<dbReference type="OrthoDB" id="446759at2759"/>
<proteinExistence type="inferred from homology"/>
<feature type="region of interest" description="Disordered" evidence="5">
    <location>
        <begin position="486"/>
        <end position="509"/>
    </location>
</feature>
<evidence type="ECO:0000313" key="8">
    <source>
        <dbReference type="EMBL" id="VDM01069.1"/>
    </source>
</evidence>
<evidence type="ECO:0000256" key="4">
    <source>
        <dbReference type="ARBA" id="ARBA00022801"/>
    </source>
</evidence>
<dbReference type="GO" id="GO:0046872">
    <property type="term" value="F:metal ion binding"/>
    <property type="evidence" value="ECO:0007669"/>
    <property type="project" value="UniProtKB-KW"/>
</dbReference>
<evidence type="ECO:0000256" key="5">
    <source>
        <dbReference type="SAM" id="MobiDB-lite"/>
    </source>
</evidence>
<reference evidence="8 9" key="2">
    <citation type="submission" date="2018-11" db="EMBL/GenBank/DDBJ databases">
        <authorList>
            <consortium name="Pathogen Informatics"/>
        </authorList>
    </citation>
    <scope>NUCLEOTIDE SEQUENCE [LARGE SCALE GENOMIC DNA]</scope>
    <source>
        <strain evidence="8 9">NST_G2</strain>
    </source>
</reference>